<feature type="region of interest" description="Disordered" evidence="3">
    <location>
        <begin position="506"/>
        <end position="589"/>
    </location>
</feature>
<evidence type="ECO:0000259" key="4">
    <source>
        <dbReference type="PROSITE" id="PS50014"/>
    </source>
</evidence>
<keyword evidence="7" id="KW-1185">Reference proteome</keyword>
<dbReference type="InterPro" id="IPR036427">
    <property type="entry name" value="Bromodomain-like_sf"/>
</dbReference>
<dbReference type="SUPFAM" id="SSF47370">
    <property type="entry name" value="Bromodomain"/>
    <property type="match status" value="2"/>
</dbReference>
<dbReference type="PROSITE" id="PS00633">
    <property type="entry name" value="BROMODOMAIN_1"/>
    <property type="match status" value="2"/>
</dbReference>
<name>A0A517LDX0_9PEZI</name>
<feature type="compositionally biased region" description="Basic residues" evidence="3">
    <location>
        <begin position="766"/>
        <end position="777"/>
    </location>
</feature>
<dbReference type="Proteomes" id="UP000316270">
    <property type="component" value="Chromosome 10"/>
</dbReference>
<dbReference type="GO" id="GO:0000785">
    <property type="term" value="C:chromatin"/>
    <property type="evidence" value="ECO:0007669"/>
    <property type="project" value="TreeGrafter"/>
</dbReference>
<dbReference type="Gene3D" id="1.20.920.10">
    <property type="entry name" value="Bromodomain-like"/>
    <property type="match status" value="2"/>
</dbReference>
<feature type="compositionally biased region" description="Acidic residues" evidence="3">
    <location>
        <begin position="935"/>
        <end position="951"/>
    </location>
</feature>
<evidence type="ECO:0000259" key="5">
    <source>
        <dbReference type="PROSITE" id="PS51525"/>
    </source>
</evidence>
<dbReference type="STRING" id="50376.A0A517LDX0"/>
<dbReference type="AlphaFoldDB" id="A0A517LDX0"/>
<dbReference type="InterPro" id="IPR038336">
    <property type="entry name" value="NET_sf"/>
</dbReference>
<dbReference type="PRINTS" id="PR00503">
    <property type="entry name" value="BROMODOMAIN"/>
</dbReference>
<dbReference type="Pfam" id="PF17035">
    <property type="entry name" value="BET"/>
    <property type="match status" value="1"/>
</dbReference>
<reference evidence="6 7" key="1">
    <citation type="submission" date="2019-07" db="EMBL/GenBank/DDBJ databases">
        <title>Finished genome of Venturia effusa.</title>
        <authorList>
            <person name="Young C.A."/>
            <person name="Cox M.P."/>
            <person name="Ganley A.R.D."/>
            <person name="David W.J."/>
        </authorList>
    </citation>
    <scope>NUCLEOTIDE SEQUENCE [LARGE SCALE GENOMIC DNA]</scope>
    <source>
        <strain evidence="7">albino</strain>
    </source>
</reference>
<feature type="compositionally biased region" description="Basic and acidic residues" evidence="3">
    <location>
        <begin position="556"/>
        <end position="579"/>
    </location>
</feature>
<dbReference type="PROSITE" id="PS50014">
    <property type="entry name" value="BROMODOMAIN_2"/>
    <property type="match status" value="2"/>
</dbReference>
<dbReference type="Pfam" id="PF00439">
    <property type="entry name" value="Bromodomain"/>
    <property type="match status" value="2"/>
</dbReference>
<dbReference type="OrthoDB" id="784962at2759"/>
<dbReference type="EMBL" id="CP042194">
    <property type="protein sequence ID" value="QDS73835.1"/>
    <property type="molecule type" value="Genomic_DNA"/>
</dbReference>
<dbReference type="InterPro" id="IPR050935">
    <property type="entry name" value="Bromo_chromatin_reader"/>
</dbReference>
<evidence type="ECO:0000313" key="7">
    <source>
        <dbReference type="Proteomes" id="UP000316270"/>
    </source>
</evidence>
<dbReference type="SMART" id="SM00297">
    <property type="entry name" value="BROMO"/>
    <property type="match status" value="2"/>
</dbReference>
<dbReference type="CDD" id="cd05499">
    <property type="entry name" value="Bromo_BDF1_2_II"/>
    <property type="match status" value="1"/>
</dbReference>
<keyword evidence="1 2" id="KW-0103">Bromodomain</keyword>
<dbReference type="PANTHER" id="PTHR22880">
    <property type="entry name" value="FALZ-RELATED BROMODOMAIN-CONTAINING PROTEINS"/>
    <property type="match status" value="1"/>
</dbReference>
<evidence type="ECO:0000313" key="6">
    <source>
        <dbReference type="EMBL" id="QDS73835.1"/>
    </source>
</evidence>
<feature type="region of interest" description="Disordered" evidence="3">
    <location>
        <begin position="308"/>
        <end position="393"/>
    </location>
</feature>
<evidence type="ECO:0000256" key="2">
    <source>
        <dbReference type="PROSITE-ProRule" id="PRU00035"/>
    </source>
</evidence>
<dbReference type="GO" id="GO:0006338">
    <property type="term" value="P:chromatin remodeling"/>
    <property type="evidence" value="ECO:0007669"/>
    <property type="project" value="TreeGrafter"/>
</dbReference>
<feature type="domain" description="Bromo" evidence="4">
    <location>
        <begin position="412"/>
        <end position="484"/>
    </location>
</feature>
<organism evidence="6 7">
    <name type="scientific">Venturia effusa</name>
    <dbReference type="NCBI Taxonomy" id="50376"/>
    <lineage>
        <taxon>Eukaryota</taxon>
        <taxon>Fungi</taxon>
        <taxon>Dikarya</taxon>
        <taxon>Ascomycota</taxon>
        <taxon>Pezizomycotina</taxon>
        <taxon>Dothideomycetes</taxon>
        <taxon>Pleosporomycetidae</taxon>
        <taxon>Venturiales</taxon>
        <taxon>Venturiaceae</taxon>
        <taxon>Venturia</taxon>
    </lineage>
</organism>
<accession>A0A517LDX0</accession>
<dbReference type="InterPro" id="IPR018359">
    <property type="entry name" value="Bromodomain_CS"/>
</dbReference>
<evidence type="ECO:0000256" key="3">
    <source>
        <dbReference type="SAM" id="MobiDB-lite"/>
    </source>
</evidence>
<feature type="domain" description="Bromo" evidence="4">
    <location>
        <begin position="609"/>
        <end position="681"/>
    </location>
</feature>
<dbReference type="InterPro" id="IPR001487">
    <property type="entry name" value="Bromodomain"/>
</dbReference>
<feature type="compositionally biased region" description="Acidic residues" evidence="3">
    <location>
        <begin position="712"/>
        <end position="730"/>
    </location>
</feature>
<feature type="compositionally biased region" description="Low complexity" evidence="3">
    <location>
        <begin position="362"/>
        <end position="390"/>
    </location>
</feature>
<feature type="compositionally biased region" description="Low complexity" evidence="3">
    <location>
        <begin position="755"/>
        <end position="765"/>
    </location>
</feature>
<feature type="region of interest" description="Disordered" evidence="3">
    <location>
        <begin position="755"/>
        <end position="807"/>
    </location>
</feature>
<sequence length="951" mass="103389">MASEAPLDPMSFNEKAHPTNMPSESLMTDVNMNGTTNHIDALFDDAPLTRNGTHADEATDHSRDILSTPPVTSKTIIAGGPTVAPITDVTSGIDPVAPFLSMENGDSLPDAPDTIEASISQAVEQPESNLRAEPPAQYQAPVEEAVATSDAMDVGQEEVSAGGAESSATKDRVIEQISEAVSAEAPVVPGAQLPVPPVVEETQVNIAVQPPAYQTMTSPMDQTMVSPNDQTMFTHSSNSESVAPRSLVTDVSTSEPATFEAQPTEDNMDTAEDIAAPTLAVPPLQENPATEATTIPVDELVPITEIAQEPGVPSVEPLSIETAQTGQVRPREDEDEAGPAPKRARTETGEEALPTPAAETNAPVSAPVPSVAPAAPAATASSTSQSSAVQLDSTPMTDVQHKFLLTNLRKAKKVKSAEWFLKPVDPVALNIPTYHTIITQPMDLGTLEQKLKEHAYPTANDFMADFELIVSNSKTFNGDTHPVTYAALSFKAYFVKVMGGIPKGPAAAAAAPPAVVPPKKHAAAPKPPRERERKVVAKSPVDKPAGYLNEHGMPIIRRDSSAHNNDRPKREIHPPKRDLPASGPRPKKKKHQMELKFCQHVMNELVKKKHQSFAYPFMVPVDPVALNIPNYHKVIKKPMDFGTIQANLNASQYSKAKEFQDDAALVFQNCFKFNPPTDEVHKMGKMLESIFNQIWATKENWLLDNAPASEPQSEEEEDEDDEEEEVEDTSDAVRRMQEIQQQIAALSAEALKLTAAPKRASPKASAPKRSKPSKPKRPSGNSLAAPPRSSKSKTVKKPKKLTLDQKREVSEGIAALDESQMRKAVQIIRNGVPHLRNVQDDELELDIDEIPDDVTYQLYQFVKAKLPRSHRVPDPEPDYEDDDDEFEVPVKASSSNRKKNKPMKATEQEERIRTLQAQLEKFKGGSGSEQSPPDQAEDSSDEDASESSEEE</sequence>
<feature type="compositionally biased region" description="Basic and acidic residues" evidence="3">
    <location>
        <begin position="904"/>
        <end position="913"/>
    </location>
</feature>
<feature type="region of interest" description="Disordered" evidence="3">
    <location>
        <begin position="705"/>
        <end position="732"/>
    </location>
</feature>
<feature type="compositionally biased region" description="Basic residues" evidence="3">
    <location>
        <begin position="790"/>
        <end position="800"/>
    </location>
</feature>
<dbReference type="PROSITE" id="PS51525">
    <property type="entry name" value="NET"/>
    <property type="match status" value="1"/>
</dbReference>
<dbReference type="Gene3D" id="1.20.1270.220">
    <property type="match status" value="1"/>
</dbReference>
<feature type="region of interest" description="Disordered" evidence="3">
    <location>
        <begin position="865"/>
        <end position="951"/>
    </location>
</feature>
<protein>
    <recommendedName>
        <fullName evidence="8">Bromodomain-containing protein</fullName>
    </recommendedName>
</protein>
<dbReference type="GO" id="GO:0006355">
    <property type="term" value="P:regulation of DNA-templated transcription"/>
    <property type="evidence" value="ECO:0007669"/>
    <property type="project" value="TreeGrafter"/>
</dbReference>
<feature type="domain" description="NET" evidence="5">
    <location>
        <begin position="791"/>
        <end position="873"/>
    </location>
</feature>
<dbReference type="InterPro" id="IPR027353">
    <property type="entry name" value="NET_dom"/>
</dbReference>
<dbReference type="GO" id="GO:0005634">
    <property type="term" value="C:nucleus"/>
    <property type="evidence" value="ECO:0007669"/>
    <property type="project" value="TreeGrafter"/>
</dbReference>
<proteinExistence type="predicted"/>
<gene>
    <name evidence="6" type="ORF">FKW77_006484</name>
</gene>
<evidence type="ECO:0008006" key="8">
    <source>
        <dbReference type="Google" id="ProtNLM"/>
    </source>
</evidence>
<dbReference type="PANTHER" id="PTHR22880:SF225">
    <property type="entry name" value="BROMODOMAIN-CONTAINING PROTEIN BET-1-RELATED"/>
    <property type="match status" value="1"/>
</dbReference>
<feature type="compositionally biased region" description="Acidic residues" evidence="3">
    <location>
        <begin position="875"/>
        <end position="887"/>
    </location>
</feature>
<evidence type="ECO:0000256" key="1">
    <source>
        <dbReference type="ARBA" id="ARBA00023117"/>
    </source>
</evidence>